<dbReference type="InterPro" id="IPR000980">
    <property type="entry name" value="SH2"/>
</dbReference>
<dbReference type="SMART" id="SM00252">
    <property type="entry name" value="SH2"/>
    <property type="match status" value="1"/>
</dbReference>
<evidence type="ECO:0000313" key="5">
    <source>
        <dbReference type="Proteomes" id="UP000279833"/>
    </source>
</evidence>
<dbReference type="PROSITE" id="PS50001">
    <property type="entry name" value="SH2"/>
    <property type="match status" value="1"/>
</dbReference>
<reference evidence="6" key="1">
    <citation type="submission" date="2016-06" db="UniProtKB">
        <authorList>
            <consortium name="WormBaseParasite"/>
        </authorList>
    </citation>
    <scope>IDENTIFICATION</scope>
</reference>
<organism evidence="6">
    <name type="scientific">Schistosoma curassoni</name>
    <dbReference type="NCBI Taxonomy" id="6186"/>
    <lineage>
        <taxon>Eukaryota</taxon>
        <taxon>Metazoa</taxon>
        <taxon>Spiralia</taxon>
        <taxon>Lophotrochozoa</taxon>
        <taxon>Platyhelminthes</taxon>
        <taxon>Trematoda</taxon>
        <taxon>Digenea</taxon>
        <taxon>Strigeidida</taxon>
        <taxon>Schistosomatoidea</taxon>
        <taxon>Schistosomatidae</taxon>
        <taxon>Schistosoma</taxon>
    </lineage>
</organism>
<reference evidence="4 5" key="2">
    <citation type="submission" date="2018-11" db="EMBL/GenBank/DDBJ databases">
        <authorList>
            <consortium name="Pathogen Informatics"/>
        </authorList>
    </citation>
    <scope>NUCLEOTIDE SEQUENCE [LARGE SCALE GENOMIC DNA]</scope>
    <source>
        <strain evidence="4">Dakar</strain>
        <strain evidence="5">Dakar, Senegal</strain>
    </source>
</reference>
<dbReference type="Gene3D" id="3.30.505.10">
    <property type="entry name" value="SH2 domain"/>
    <property type="match status" value="1"/>
</dbReference>
<dbReference type="InterPro" id="IPR036860">
    <property type="entry name" value="SH2_dom_sf"/>
</dbReference>
<dbReference type="Proteomes" id="UP000279833">
    <property type="component" value="Unassembled WGS sequence"/>
</dbReference>
<dbReference type="PRINTS" id="PR00401">
    <property type="entry name" value="SH2DOMAIN"/>
</dbReference>
<keyword evidence="5" id="KW-1185">Reference proteome</keyword>
<dbReference type="GO" id="GO:0005737">
    <property type="term" value="C:cytoplasm"/>
    <property type="evidence" value="ECO:0007669"/>
    <property type="project" value="TreeGrafter"/>
</dbReference>
<dbReference type="AlphaFoldDB" id="A0A183K3Q8"/>
<dbReference type="EMBL" id="UZAK01033330">
    <property type="protein sequence ID" value="VDP36368.1"/>
    <property type="molecule type" value="Genomic_DNA"/>
</dbReference>
<evidence type="ECO:0000313" key="4">
    <source>
        <dbReference type="EMBL" id="VDP36368.1"/>
    </source>
</evidence>
<dbReference type="STRING" id="6186.A0A183K3Q8"/>
<dbReference type="WBParaSite" id="SCUD_0000962601-mRNA-1">
    <property type="protein sequence ID" value="SCUD_0000962601-mRNA-1"/>
    <property type="gene ID" value="SCUD_0000962601"/>
</dbReference>
<dbReference type="Pfam" id="PF00017">
    <property type="entry name" value="SH2"/>
    <property type="match status" value="1"/>
</dbReference>
<protein>
    <submittedName>
        <fullName evidence="6">SH2 domain-containing protein</fullName>
    </submittedName>
</protein>
<dbReference type="GO" id="GO:0035591">
    <property type="term" value="F:signaling adaptor activity"/>
    <property type="evidence" value="ECO:0007669"/>
    <property type="project" value="TreeGrafter"/>
</dbReference>
<name>A0A183K3Q8_9TREM</name>
<evidence type="ECO:0000256" key="1">
    <source>
        <dbReference type="ARBA" id="ARBA00022999"/>
    </source>
</evidence>
<dbReference type="SUPFAM" id="SSF55550">
    <property type="entry name" value="SH2 domain"/>
    <property type="match status" value="1"/>
</dbReference>
<sequence>MFAFNSRSSVFFGLPLFRFPSGFQVSACFMMQFDDFHNVCPIHFKLVFLISSSSRNWFVLSHNNNNMNVTNNVVVTPAHLLTLLPGAIPPESTNYFYGKITREQAEELLFTHGANEGLFLLRESVNRNYAVSICHLGRVHHYNVERQTDCSYRIQTGHKFVGPVELVQHHSTQLDGFLTLAQLPLNRPVGMSPIVLQGLNANDLEHNLRLKAIEMGLKVSLI</sequence>
<dbReference type="GO" id="GO:0007167">
    <property type="term" value="P:enzyme-linked receptor protein signaling pathway"/>
    <property type="evidence" value="ECO:0007669"/>
    <property type="project" value="TreeGrafter"/>
</dbReference>
<proteinExistence type="predicted"/>
<accession>A0A183K3Q8</accession>
<dbReference type="PANTHER" id="PTHR19969:SF5">
    <property type="entry name" value="CRK-LIKE PROTEIN"/>
    <property type="match status" value="1"/>
</dbReference>
<feature type="domain" description="SH2" evidence="3">
    <location>
        <begin position="95"/>
        <end position="189"/>
    </location>
</feature>
<evidence type="ECO:0000313" key="6">
    <source>
        <dbReference type="WBParaSite" id="SCUD_0000962601-mRNA-1"/>
    </source>
</evidence>
<keyword evidence="1 2" id="KW-0727">SH2 domain</keyword>
<dbReference type="InterPro" id="IPR051184">
    <property type="entry name" value="Tyrosine-phos_adapter"/>
</dbReference>
<evidence type="ECO:0000256" key="2">
    <source>
        <dbReference type="PROSITE-ProRule" id="PRU00191"/>
    </source>
</evidence>
<dbReference type="GO" id="GO:0030971">
    <property type="term" value="F:receptor tyrosine kinase binding"/>
    <property type="evidence" value="ECO:0007669"/>
    <property type="project" value="TreeGrafter"/>
</dbReference>
<evidence type="ECO:0000259" key="3">
    <source>
        <dbReference type="PROSITE" id="PS50001"/>
    </source>
</evidence>
<dbReference type="GO" id="GO:0016477">
    <property type="term" value="P:cell migration"/>
    <property type="evidence" value="ECO:0007669"/>
    <property type="project" value="TreeGrafter"/>
</dbReference>
<gene>
    <name evidence="4" type="ORF">SCUD_LOCUS9626</name>
</gene>
<dbReference type="PANTHER" id="PTHR19969">
    <property type="entry name" value="SH2-SH3 ADAPTOR PROTEIN-RELATED"/>
    <property type="match status" value="1"/>
</dbReference>